<dbReference type="Proteomes" id="UP000184263">
    <property type="component" value="Unassembled WGS sequence"/>
</dbReference>
<protein>
    <submittedName>
        <fullName evidence="1">Uncharacterized protein</fullName>
    </submittedName>
</protein>
<organism evidence="1 2">
    <name type="scientific">Selenomonas ruminantium</name>
    <dbReference type="NCBI Taxonomy" id="971"/>
    <lineage>
        <taxon>Bacteria</taxon>
        <taxon>Bacillati</taxon>
        <taxon>Bacillota</taxon>
        <taxon>Negativicutes</taxon>
        <taxon>Selenomonadales</taxon>
        <taxon>Selenomonadaceae</taxon>
        <taxon>Selenomonas</taxon>
    </lineage>
</organism>
<evidence type="ECO:0000313" key="2">
    <source>
        <dbReference type="Proteomes" id="UP000184263"/>
    </source>
</evidence>
<sequence>MVLWGNDLEIIENEIIWYKEVHALAFVWKQEMMANMAK</sequence>
<dbReference type="AlphaFoldDB" id="A0A1M6X5Y8"/>
<dbReference type="EMBL" id="FRBC01000032">
    <property type="protein sequence ID" value="SHL01269.1"/>
    <property type="molecule type" value="Genomic_DNA"/>
</dbReference>
<gene>
    <name evidence="1" type="ORF">SAMN05216582_1326</name>
</gene>
<reference evidence="1 2" key="1">
    <citation type="submission" date="2016-11" db="EMBL/GenBank/DDBJ databases">
        <authorList>
            <person name="Jaros S."/>
            <person name="Januszkiewicz K."/>
            <person name="Wedrychowicz H."/>
        </authorList>
    </citation>
    <scope>NUCLEOTIDE SEQUENCE [LARGE SCALE GENOMIC DNA]</scope>
    <source>
        <strain evidence="1 2">HD4</strain>
    </source>
</reference>
<name>A0A1M6X5Y8_SELRU</name>
<evidence type="ECO:0000313" key="1">
    <source>
        <dbReference type="EMBL" id="SHL01269.1"/>
    </source>
</evidence>
<proteinExistence type="predicted"/>
<accession>A0A1M6X5Y8</accession>